<evidence type="ECO:0000256" key="8">
    <source>
        <dbReference type="ARBA" id="ARBA00023204"/>
    </source>
</evidence>
<dbReference type="GO" id="GO:0006298">
    <property type="term" value="P:mismatch repair"/>
    <property type="evidence" value="ECO:0007669"/>
    <property type="project" value="InterPro"/>
</dbReference>
<comment type="caution">
    <text evidence="13">The sequence shown here is derived from an EMBL/GenBank/DDBJ whole genome shotgun (WGS) entry which is preliminary data.</text>
</comment>
<dbReference type="Gene3D" id="3.40.1170.10">
    <property type="entry name" value="DNA repair protein MutS, domain I"/>
    <property type="match status" value="1"/>
</dbReference>
<keyword evidence="5 11" id="KW-0227">DNA damage</keyword>
<dbReference type="GO" id="GO:0006312">
    <property type="term" value="P:mitotic recombination"/>
    <property type="evidence" value="ECO:0007669"/>
    <property type="project" value="TreeGrafter"/>
</dbReference>
<dbReference type="Pfam" id="PF00488">
    <property type="entry name" value="MutS_V"/>
    <property type="match status" value="1"/>
</dbReference>
<dbReference type="FunFam" id="1.10.1420.10:FF:000003">
    <property type="entry name" value="DNA mismatch repair protein"/>
    <property type="match status" value="1"/>
</dbReference>
<dbReference type="SMART" id="SM00534">
    <property type="entry name" value="MUTSac"/>
    <property type="match status" value="1"/>
</dbReference>
<dbReference type="SUPFAM" id="SSF48334">
    <property type="entry name" value="DNA repair protein MutS, domain III"/>
    <property type="match status" value="1"/>
</dbReference>
<evidence type="ECO:0000256" key="5">
    <source>
        <dbReference type="ARBA" id="ARBA00022763"/>
    </source>
</evidence>
<evidence type="ECO:0000256" key="10">
    <source>
        <dbReference type="ARBA" id="ARBA00073545"/>
    </source>
</evidence>
<keyword evidence="9" id="KW-0539">Nucleus</keyword>
<dbReference type="FunFam" id="3.40.50.300:FF:000925">
    <property type="entry name" value="DNA mismatch repair protein MSH2"/>
    <property type="match status" value="1"/>
</dbReference>
<dbReference type="Gene3D" id="1.10.1420.10">
    <property type="match status" value="2"/>
</dbReference>
<dbReference type="InterPro" id="IPR007696">
    <property type="entry name" value="DNA_mismatch_repair_MutS_core"/>
</dbReference>
<dbReference type="PIRSF" id="PIRSF005813">
    <property type="entry name" value="MSH2"/>
    <property type="match status" value="1"/>
</dbReference>
<evidence type="ECO:0000256" key="9">
    <source>
        <dbReference type="ARBA" id="ARBA00023242"/>
    </source>
</evidence>
<protein>
    <recommendedName>
        <fullName evidence="10">DNA mismatch repair protein MSH2</fullName>
    </recommendedName>
    <alternativeName>
        <fullName evidence="3">DNA mismatch repair protein Msh2</fullName>
    </alternativeName>
</protein>
<dbReference type="InterPro" id="IPR027417">
    <property type="entry name" value="P-loop_NTPase"/>
</dbReference>
<evidence type="ECO:0000256" key="4">
    <source>
        <dbReference type="ARBA" id="ARBA00022741"/>
    </source>
</evidence>
<proteinExistence type="inferred from homology"/>
<dbReference type="EMBL" id="JAEUBG010004599">
    <property type="protein sequence ID" value="KAH3681089.1"/>
    <property type="molecule type" value="Genomic_DNA"/>
</dbReference>
<keyword evidence="14" id="KW-1185">Reference proteome</keyword>
<sequence length="940" mass="105654">MSSSSRPELKFTDTTDERSFYRKFNSLPDVNNSKLIRVLDRGEYYTVFNDDAYRLAQLVFKTTSVIKESKEGSNVKYLTLSPANLGQILTELLVQSNEGFKFEIYDKSLQLLRLATPGNLTSVEDLINMNGVTSGSCVLALKVNQVAEGRSIGFSFIDIQEKCIIIDSLLDNELYSNLESLLIQVDAKEVLITTPVNDSDPDYLKLTGVIDRCDVPVTELKASDFSGKDVEQDLSRLLADELSLSISDAANNTIGLGCCSAVMKYLGLLSDDANYGKYDLRSHSLEQFMKLDSSAVKALNLFAMGKSSTVKNSNIFDLLNHCKSISGSRLLHQWIKQPLLNHEDIKKRQDLVGLFMEDTQLRVSLQDDMLCSVPDLRKLMKRLSKLQVSNLEDVVRIYQFLLKVPEIIEALEMKHQELTADEPLQALIKDTYITPLTEQFAPLQKLQELVETTVDLDALDRHEYVIQPSYDPKLQQYRDRLDELKQQIETIHLSVADDLGLDAEKKLKLESHVNHGWCLRLTRTEERAIRGNKQYIELQTVKAGVFFTTSELKSASSESFTLTKEYSRQQLALVKEIINITSTYAPVLDKIAHTLSHLDVIVSFAHVSSYAPMPYVKPLLYPIGSKEAKVSLENSRHPCVEMQDDIQFIANSFSFRKNSNEFQIITGPNMGGKSTYIRQLGSIALMAQIGCFIPADSGAELPIFDSILSRVGAGDSQLKGVSTFMVEMLETSSILKQATENSLIIIDELGRGTSTYDGFGLAWAISEHIASKIKCFCLFATHFHELTKLSEKVNTVSNLHVVAHVEGGNAEVKDQDNITLLYKVEPGISDQSFGIHVAEVVKFPSKLISMAKRKAAELEEFNGTLSQDNYVQDKRVKCSKEEIKDGTQLLKTVLKQWREECLSKSLNNNEAVERLRELMKVEYKDQIESSGYIQEIMQTL</sequence>
<gene>
    <name evidence="13" type="ORF">WICPIJ_007949</name>
</gene>
<feature type="domain" description="DNA mismatch repair proteins mutS family" evidence="12">
    <location>
        <begin position="742"/>
        <end position="758"/>
    </location>
</feature>
<evidence type="ECO:0000256" key="3">
    <source>
        <dbReference type="ARBA" id="ARBA00019549"/>
    </source>
</evidence>
<dbReference type="Pfam" id="PF01624">
    <property type="entry name" value="MutS_I"/>
    <property type="match status" value="1"/>
</dbReference>
<dbReference type="SMART" id="SM00533">
    <property type="entry name" value="MUTSd"/>
    <property type="match status" value="1"/>
</dbReference>
<evidence type="ECO:0000256" key="7">
    <source>
        <dbReference type="ARBA" id="ARBA00023125"/>
    </source>
</evidence>
<dbReference type="InterPro" id="IPR032642">
    <property type="entry name" value="Msh2_ATP-bd"/>
</dbReference>
<keyword evidence="4 11" id="KW-0547">Nucleotide-binding</keyword>
<dbReference type="InterPro" id="IPR011184">
    <property type="entry name" value="DNA_mismatch_repair_Msh2"/>
</dbReference>
<dbReference type="Gene3D" id="3.40.50.300">
    <property type="entry name" value="P-loop containing nucleotide triphosphate hydrolases"/>
    <property type="match status" value="1"/>
</dbReference>
<organism evidence="13 14">
    <name type="scientific">Wickerhamomyces pijperi</name>
    <name type="common">Yeast</name>
    <name type="synonym">Pichia pijperi</name>
    <dbReference type="NCBI Taxonomy" id="599730"/>
    <lineage>
        <taxon>Eukaryota</taxon>
        <taxon>Fungi</taxon>
        <taxon>Dikarya</taxon>
        <taxon>Ascomycota</taxon>
        <taxon>Saccharomycotina</taxon>
        <taxon>Saccharomycetes</taxon>
        <taxon>Phaffomycetales</taxon>
        <taxon>Wickerhamomycetaceae</taxon>
        <taxon>Wickerhamomyces</taxon>
    </lineage>
</organism>
<dbReference type="PANTHER" id="PTHR11361:SF35">
    <property type="entry name" value="DNA MISMATCH REPAIR PROTEIN MSH2"/>
    <property type="match status" value="1"/>
</dbReference>
<keyword evidence="6" id="KW-0067">ATP-binding</keyword>
<dbReference type="GO" id="GO:0051053">
    <property type="term" value="P:negative regulation of DNA metabolic process"/>
    <property type="evidence" value="ECO:0007669"/>
    <property type="project" value="UniProtKB-ARBA"/>
</dbReference>
<dbReference type="AlphaFoldDB" id="A0A9P8Q1L2"/>
<evidence type="ECO:0000256" key="11">
    <source>
        <dbReference type="RuleBase" id="RU003756"/>
    </source>
</evidence>
<dbReference type="GO" id="GO:0030983">
    <property type="term" value="F:mismatched DNA binding"/>
    <property type="evidence" value="ECO:0007669"/>
    <property type="project" value="InterPro"/>
</dbReference>
<dbReference type="Proteomes" id="UP000774326">
    <property type="component" value="Unassembled WGS sequence"/>
</dbReference>
<dbReference type="InterPro" id="IPR007695">
    <property type="entry name" value="DNA_mismatch_repair_MutS-lik_N"/>
</dbReference>
<dbReference type="Pfam" id="PF05188">
    <property type="entry name" value="MutS_II"/>
    <property type="match status" value="1"/>
</dbReference>
<evidence type="ECO:0000256" key="1">
    <source>
        <dbReference type="ARBA" id="ARBA00004123"/>
    </source>
</evidence>
<dbReference type="SUPFAM" id="SSF52540">
    <property type="entry name" value="P-loop containing nucleoside triphosphate hydrolases"/>
    <property type="match status" value="1"/>
</dbReference>
<dbReference type="InterPro" id="IPR045076">
    <property type="entry name" value="MutS"/>
</dbReference>
<dbReference type="InterPro" id="IPR000432">
    <property type="entry name" value="DNA_mismatch_repair_MutS_C"/>
</dbReference>
<dbReference type="PANTHER" id="PTHR11361">
    <property type="entry name" value="DNA MISMATCH REPAIR PROTEIN MUTS FAMILY MEMBER"/>
    <property type="match status" value="1"/>
</dbReference>
<reference evidence="13" key="1">
    <citation type="journal article" date="2021" name="Open Biol.">
        <title>Shared evolutionary footprints suggest mitochondrial oxidative damage underlies multiple complex I losses in fungi.</title>
        <authorList>
            <person name="Schikora-Tamarit M.A."/>
            <person name="Marcet-Houben M."/>
            <person name="Nosek J."/>
            <person name="Gabaldon T."/>
        </authorList>
    </citation>
    <scope>NUCLEOTIDE SEQUENCE</scope>
    <source>
        <strain evidence="13">CBS2887</strain>
    </source>
</reference>
<dbReference type="GO" id="GO:0140664">
    <property type="term" value="F:ATP-dependent DNA damage sensor activity"/>
    <property type="evidence" value="ECO:0007669"/>
    <property type="project" value="InterPro"/>
</dbReference>
<dbReference type="Gene3D" id="3.30.420.110">
    <property type="entry name" value="MutS, connector domain"/>
    <property type="match status" value="1"/>
</dbReference>
<dbReference type="InterPro" id="IPR007861">
    <property type="entry name" value="DNA_mismatch_repair_MutS_clamp"/>
</dbReference>
<dbReference type="GO" id="GO:0032301">
    <property type="term" value="C:MutSalpha complex"/>
    <property type="evidence" value="ECO:0007669"/>
    <property type="project" value="TreeGrafter"/>
</dbReference>
<evidence type="ECO:0000313" key="14">
    <source>
        <dbReference type="Proteomes" id="UP000774326"/>
    </source>
</evidence>
<comment type="similarity">
    <text evidence="2 11">Belongs to the DNA mismatch repair MutS family.</text>
</comment>
<dbReference type="OrthoDB" id="295033at2759"/>
<dbReference type="InterPro" id="IPR016151">
    <property type="entry name" value="DNA_mismatch_repair_MutS_N"/>
</dbReference>
<name>A0A9P8Q1L2_WICPI</name>
<dbReference type="Pfam" id="PF05192">
    <property type="entry name" value="MutS_III"/>
    <property type="match status" value="1"/>
</dbReference>
<dbReference type="CDD" id="cd03285">
    <property type="entry name" value="ABC_MSH2_euk"/>
    <property type="match status" value="1"/>
</dbReference>
<dbReference type="FunFam" id="3.30.420.110:FF:000002">
    <property type="entry name" value="DNA mismatch repair protein"/>
    <property type="match status" value="1"/>
</dbReference>
<accession>A0A9P8Q1L2</accession>
<dbReference type="InterPro" id="IPR036678">
    <property type="entry name" value="MutS_con_dom_sf"/>
</dbReference>
<comment type="subcellular location">
    <subcellularLocation>
        <location evidence="1">Nucleus</location>
    </subcellularLocation>
</comment>
<dbReference type="InterPro" id="IPR007860">
    <property type="entry name" value="DNA_mmatch_repair_MutS_con_dom"/>
</dbReference>
<evidence type="ECO:0000259" key="12">
    <source>
        <dbReference type="PROSITE" id="PS00486"/>
    </source>
</evidence>
<comment type="function">
    <text evidence="11">Component of the post-replicative DNA mismatch repair system (MMR).</text>
</comment>
<keyword evidence="8 11" id="KW-0234">DNA repair</keyword>
<dbReference type="InterPro" id="IPR036187">
    <property type="entry name" value="DNA_mismatch_repair_MutS_sf"/>
</dbReference>
<evidence type="ECO:0000256" key="6">
    <source>
        <dbReference type="ARBA" id="ARBA00022840"/>
    </source>
</evidence>
<dbReference type="PROSITE" id="PS00486">
    <property type="entry name" value="DNA_MISMATCH_REPAIR_2"/>
    <property type="match status" value="1"/>
</dbReference>
<reference evidence="13" key="2">
    <citation type="submission" date="2021-01" db="EMBL/GenBank/DDBJ databases">
        <authorList>
            <person name="Schikora-Tamarit M.A."/>
        </authorList>
    </citation>
    <scope>NUCLEOTIDE SEQUENCE</scope>
    <source>
        <strain evidence="13">CBS2887</strain>
    </source>
</reference>
<dbReference type="GO" id="GO:0005524">
    <property type="term" value="F:ATP binding"/>
    <property type="evidence" value="ECO:0007669"/>
    <property type="project" value="UniProtKB-KW"/>
</dbReference>
<keyword evidence="7 11" id="KW-0238">DNA-binding</keyword>
<evidence type="ECO:0000256" key="2">
    <source>
        <dbReference type="ARBA" id="ARBA00006271"/>
    </source>
</evidence>
<dbReference type="Pfam" id="PF05190">
    <property type="entry name" value="MutS_IV"/>
    <property type="match status" value="1"/>
</dbReference>
<evidence type="ECO:0000313" key="13">
    <source>
        <dbReference type="EMBL" id="KAH3681089.1"/>
    </source>
</evidence>